<feature type="region of interest" description="Disordered" evidence="1">
    <location>
        <begin position="177"/>
        <end position="259"/>
    </location>
</feature>
<dbReference type="AlphaFoldDB" id="A0A0D3KHF0"/>
<dbReference type="InterPro" id="IPR002156">
    <property type="entry name" value="RNaseH_domain"/>
</dbReference>
<dbReference type="Gene3D" id="3.30.420.10">
    <property type="entry name" value="Ribonuclease H-like superfamily/Ribonuclease H"/>
    <property type="match status" value="1"/>
</dbReference>
<dbReference type="Pfam" id="PF00075">
    <property type="entry name" value="RNase_H"/>
    <property type="match status" value="1"/>
</dbReference>
<reference evidence="4" key="1">
    <citation type="journal article" date="2013" name="Nature">
        <title>Pan genome of the phytoplankton Emiliania underpins its global distribution.</title>
        <authorList>
            <person name="Read B.A."/>
            <person name="Kegel J."/>
            <person name="Klute M.J."/>
            <person name="Kuo A."/>
            <person name="Lefebvre S.C."/>
            <person name="Maumus F."/>
            <person name="Mayer C."/>
            <person name="Miller J."/>
            <person name="Monier A."/>
            <person name="Salamov A."/>
            <person name="Young J."/>
            <person name="Aguilar M."/>
            <person name="Claverie J.M."/>
            <person name="Frickenhaus S."/>
            <person name="Gonzalez K."/>
            <person name="Herman E.K."/>
            <person name="Lin Y.C."/>
            <person name="Napier J."/>
            <person name="Ogata H."/>
            <person name="Sarno A.F."/>
            <person name="Shmutz J."/>
            <person name="Schroeder D."/>
            <person name="de Vargas C."/>
            <person name="Verret F."/>
            <person name="von Dassow P."/>
            <person name="Valentin K."/>
            <person name="Van de Peer Y."/>
            <person name="Wheeler G."/>
            <person name="Dacks J.B."/>
            <person name="Delwiche C.F."/>
            <person name="Dyhrman S.T."/>
            <person name="Glockner G."/>
            <person name="John U."/>
            <person name="Richards T."/>
            <person name="Worden A.Z."/>
            <person name="Zhang X."/>
            <person name="Grigoriev I.V."/>
            <person name="Allen A.E."/>
            <person name="Bidle K."/>
            <person name="Borodovsky M."/>
            <person name="Bowler C."/>
            <person name="Brownlee C."/>
            <person name="Cock J.M."/>
            <person name="Elias M."/>
            <person name="Gladyshev V.N."/>
            <person name="Groth M."/>
            <person name="Guda C."/>
            <person name="Hadaegh A."/>
            <person name="Iglesias-Rodriguez M.D."/>
            <person name="Jenkins J."/>
            <person name="Jones B.M."/>
            <person name="Lawson T."/>
            <person name="Leese F."/>
            <person name="Lindquist E."/>
            <person name="Lobanov A."/>
            <person name="Lomsadze A."/>
            <person name="Malik S.B."/>
            <person name="Marsh M.E."/>
            <person name="Mackinder L."/>
            <person name="Mock T."/>
            <person name="Mueller-Roeber B."/>
            <person name="Pagarete A."/>
            <person name="Parker M."/>
            <person name="Probert I."/>
            <person name="Quesneville H."/>
            <person name="Raines C."/>
            <person name="Rensing S.A."/>
            <person name="Riano-Pachon D.M."/>
            <person name="Richier S."/>
            <person name="Rokitta S."/>
            <person name="Shiraiwa Y."/>
            <person name="Soanes D.M."/>
            <person name="van der Giezen M."/>
            <person name="Wahlund T.M."/>
            <person name="Williams B."/>
            <person name="Wilson W."/>
            <person name="Wolfe G."/>
            <person name="Wurch L.L."/>
        </authorList>
    </citation>
    <scope>NUCLEOTIDE SEQUENCE</scope>
</reference>
<dbReference type="SUPFAM" id="SSF53098">
    <property type="entry name" value="Ribonuclease H-like"/>
    <property type="match status" value="1"/>
</dbReference>
<sequence length="259" mass="27535">MVEAPGVVLRPQQQLTEQAQRRPPDWVAYTDGSEDLGKAGWAYAVLIGGDAIGDEGASLTSEGYGPVVTSAAHPAFLGARKHTNNTAELTALAELLRALLSSSQQRAGSRGVVRTDSEYAAACMMGRVTPKTNRQLAENLRSLWQRLRAKHTVTWRHVAGHSGNKWNDYVDELAARGRQGDRGSNAAEWADNTIPTDTPDAGSDAGGGDSNTVGHGATGGGQDSEREDDSDADCGPATPMRNGYSPSQPRQPPLARHRP</sequence>
<dbReference type="RefSeq" id="XP_005787614.1">
    <property type="nucleotide sequence ID" value="XM_005787557.1"/>
</dbReference>
<evidence type="ECO:0000313" key="4">
    <source>
        <dbReference type="Proteomes" id="UP000013827"/>
    </source>
</evidence>
<dbReference type="GO" id="GO:0004523">
    <property type="term" value="F:RNA-DNA hybrid ribonuclease activity"/>
    <property type="evidence" value="ECO:0007669"/>
    <property type="project" value="InterPro"/>
</dbReference>
<dbReference type="EnsemblProtists" id="EOD35185">
    <property type="protein sequence ID" value="EOD35185"/>
    <property type="gene ID" value="EMIHUDRAFT_227725"/>
</dbReference>
<dbReference type="HOGENOM" id="CLU_1075356_0_0_1"/>
<dbReference type="GO" id="GO:0003676">
    <property type="term" value="F:nucleic acid binding"/>
    <property type="evidence" value="ECO:0007669"/>
    <property type="project" value="InterPro"/>
</dbReference>
<dbReference type="KEGG" id="ehx:EMIHUDRAFT_227725"/>
<proteinExistence type="predicted"/>
<dbReference type="GeneID" id="17280456"/>
<dbReference type="InterPro" id="IPR012337">
    <property type="entry name" value="RNaseH-like_sf"/>
</dbReference>
<organism evidence="3 4">
    <name type="scientific">Emiliania huxleyi (strain CCMP1516)</name>
    <dbReference type="NCBI Taxonomy" id="280463"/>
    <lineage>
        <taxon>Eukaryota</taxon>
        <taxon>Haptista</taxon>
        <taxon>Haptophyta</taxon>
        <taxon>Prymnesiophyceae</taxon>
        <taxon>Isochrysidales</taxon>
        <taxon>Noelaerhabdaceae</taxon>
        <taxon>Emiliania</taxon>
    </lineage>
</organism>
<dbReference type="InterPro" id="IPR036397">
    <property type="entry name" value="RNaseH_sf"/>
</dbReference>
<dbReference type="Proteomes" id="UP000013827">
    <property type="component" value="Unassembled WGS sequence"/>
</dbReference>
<protein>
    <recommendedName>
        <fullName evidence="2">RNase H type-1 domain-containing protein</fullName>
    </recommendedName>
</protein>
<dbReference type="PaxDb" id="2903-EOD35185"/>
<feature type="domain" description="RNase H type-1" evidence="2">
    <location>
        <begin position="22"/>
        <end position="179"/>
    </location>
</feature>
<evidence type="ECO:0000259" key="2">
    <source>
        <dbReference type="PROSITE" id="PS50879"/>
    </source>
</evidence>
<evidence type="ECO:0000256" key="1">
    <source>
        <dbReference type="SAM" id="MobiDB-lite"/>
    </source>
</evidence>
<accession>A0A0D3KHF0</accession>
<reference evidence="3" key="2">
    <citation type="submission" date="2024-10" db="UniProtKB">
        <authorList>
            <consortium name="EnsemblProtists"/>
        </authorList>
    </citation>
    <scope>IDENTIFICATION</scope>
</reference>
<dbReference type="PROSITE" id="PS50879">
    <property type="entry name" value="RNASE_H_1"/>
    <property type="match status" value="1"/>
</dbReference>
<evidence type="ECO:0000313" key="3">
    <source>
        <dbReference type="EnsemblProtists" id="EOD35185"/>
    </source>
</evidence>
<name>A0A0D3KHF0_EMIH1</name>
<feature type="region of interest" description="Disordered" evidence="1">
    <location>
        <begin position="1"/>
        <end position="23"/>
    </location>
</feature>
<keyword evidence="4" id="KW-1185">Reference proteome</keyword>